<dbReference type="SMART" id="SM00032">
    <property type="entry name" value="CCP"/>
    <property type="match status" value="2"/>
</dbReference>
<dbReference type="InterPro" id="IPR035976">
    <property type="entry name" value="Sushi/SCR/CCP_sf"/>
</dbReference>
<sequence length="214" mass="24871">RQRELKLCALSRLPHLEVTCDTPQIIHGRVTEGSKVYKENDYLIFFCDNKYKPADERRSRCIKVGSEAVWSPTPQCLRKFLFRSNNLTNNLLSKNRCSPPPPIEDGDIMRTKPEYEEGEKAEYVCPRHHAMEGGPLTCRNGQWTGRVRCIKPCTVTQEEMDRNNLRILKDWMDKIYSQHNHHLTFRCKSGKIHDGRVAMRQQCIEGVIQLPTCV</sequence>
<dbReference type="PROSITE" id="PS50923">
    <property type="entry name" value="SUSHI"/>
    <property type="match status" value="2"/>
</dbReference>
<dbReference type="CDD" id="cd00033">
    <property type="entry name" value="CCP"/>
    <property type="match status" value="2"/>
</dbReference>
<keyword evidence="8" id="KW-1185">Reference proteome</keyword>
<evidence type="ECO:0000313" key="8">
    <source>
        <dbReference type="Proteomes" id="UP000694383"/>
    </source>
</evidence>
<dbReference type="PANTHER" id="PTHR45785">
    <property type="entry name" value="COMPLEMENT FACTOR H-RELATED"/>
    <property type="match status" value="1"/>
</dbReference>
<evidence type="ECO:0000256" key="1">
    <source>
        <dbReference type="ARBA" id="ARBA00004328"/>
    </source>
</evidence>
<keyword evidence="2 5" id="KW-0768">Sushi</keyword>
<evidence type="ECO:0000256" key="5">
    <source>
        <dbReference type="PROSITE-ProRule" id="PRU00302"/>
    </source>
</evidence>
<dbReference type="Gene3D" id="2.10.70.10">
    <property type="entry name" value="Complement Module, domain 1"/>
    <property type="match status" value="3"/>
</dbReference>
<keyword evidence="3" id="KW-0732">Signal</keyword>
<reference evidence="7" key="1">
    <citation type="submission" date="2025-08" db="UniProtKB">
        <authorList>
            <consortium name="Ensembl"/>
        </authorList>
    </citation>
    <scope>IDENTIFICATION</scope>
</reference>
<name>A0A8C7XL61_9TELE</name>
<keyword evidence="4" id="KW-1015">Disulfide bond</keyword>
<dbReference type="GeneTree" id="ENSGT00940000154386"/>
<dbReference type="Ensembl" id="ENSOSIT00000016122.1">
    <property type="protein sequence ID" value="ENSOSIP00000015244.1"/>
    <property type="gene ID" value="ENSOSIG00000008525.1"/>
</dbReference>
<comment type="caution">
    <text evidence="5">Lacks conserved residue(s) required for the propagation of feature annotation.</text>
</comment>
<dbReference type="InterPro" id="IPR000436">
    <property type="entry name" value="Sushi_SCR_CCP_dom"/>
</dbReference>
<evidence type="ECO:0000256" key="3">
    <source>
        <dbReference type="ARBA" id="ARBA00022729"/>
    </source>
</evidence>
<dbReference type="Proteomes" id="UP000694383">
    <property type="component" value="Unplaced"/>
</dbReference>
<dbReference type="AlphaFoldDB" id="A0A8C7XL61"/>
<proteinExistence type="predicted"/>
<feature type="domain" description="Sushi" evidence="6">
    <location>
        <begin position="95"/>
        <end position="151"/>
    </location>
</feature>
<reference evidence="7" key="2">
    <citation type="submission" date="2025-09" db="UniProtKB">
        <authorList>
            <consortium name="Ensembl"/>
        </authorList>
    </citation>
    <scope>IDENTIFICATION</scope>
</reference>
<evidence type="ECO:0000256" key="2">
    <source>
        <dbReference type="ARBA" id="ARBA00022659"/>
    </source>
</evidence>
<organism evidence="7 8">
    <name type="scientific">Oryzias sinensis</name>
    <name type="common">Chinese medaka</name>
    <dbReference type="NCBI Taxonomy" id="183150"/>
    <lineage>
        <taxon>Eukaryota</taxon>
        <taxon>Metazoa</taxon>
        <taxon>Chordata</taxon>
        <taxon>Craniata</taxon>
        <taxon>Vertebrata</taxon>
        <taxon>Euteleostomi</taxon>
        <taxon>Actinopterygii</taxon>
        <taxon>Neopterygii</taxon>
        <taxon>Teleostei</taxon>
        <taxon>Neoteleostei</taxon>
        <taxon>Acanthomorphata</taxon>
        <taxon>Ovalentaria</taxon>
        <taxon>Atherinomorphae</taxon>
        <taxon>Beloniformes</taxon>
        <taxon>Adrianichthyidae</taxon>
        <taxon>Oryziinae</taxon>
        <taxon>Oryzias</taxon>
    </lineage>
</organism>
<dbReference type="InterPro" id="IPR051503">
    <property type="entry name" value="ComplSys_Reg/VirEntry_Med"/>
</dbReference>
<dbReference type="PANTHER" id="PTHR45785:SF2">
    <property type="entry name" value="COMPLEMENT FACTOR H-RELATED"/>
    <property type="match status" value="1"/>
</dbReference>
<dbReference type="SUPFAM" id="SSF57535">
    <property type="entry name" value="Complement control module/SCR domain"/>
    <property type="match status" value="3"/>
</dbReference>
<comment type="subcellular location">
    <subcellularLocation>
        <location evidence="1">Virion</location>
    </subcellularLocation>
</comment>
<dbReference type="Pfam" id="PF00084">
    <property type="entry name" value="Sushi"/>
    <property type="match status" value="2"/>
</dbReference>
<evidence type="ECO:0000259" key="6">
    <source>
        <dbReference type="PROSITE" id="PS50923"/>
    </source>
</evidence>
<evidence type="ECO:0000256" key="4">
    <source>
        <dbReference type="ARBA" id="ARBA00023157"/>
    </source>
</evidence>
<evidence type="ECO:0000313" key="7">
    <source>
        <dbReference type="Ensembl" id="ENSOSIP00000015244.1"/>
    </source>
</evidence>
<feature type="domain" description="Sushi" evidence="6">
    <location>
        <begin position="18"/>
        <end position="78"/>
    </location>
</feature>
<accession>A0A8C7XL61</accession>
<protein>
    <recommendedName>
        <fullName evidence="6">Sushi domain-containing protein</fullName>
    </recommendedName>
</protein>